<proteinExistence type="predicted"/>
<name>A0A0A9CYS4_ARUDO</name>
<dbReference type="EMBL" id="GBRH01216391">
    <property type="protein sequence ID" value="JAD81504.1"/>
    <property type="molecule type" value="Transcribed_RNA"/>
</dbReference>
<reference evidence="1" key="1">
    <citation type="submission" date="2014-09" db="EMBL/GenBank/DDBJ databases">
        <authorList>
            <person name="Magalhaes I.L.F."/>
            <person name="Oliveira U."/>
            <person name="Santos F.R."/>
            <person name="Vidigal T.H.D.A."/>
            <person name="Brescovit A.D."/>
            <person name="Santos A.J."/>
        </authorList>
    </citation>
    <scope>NUCLEOTIDE SEQUENCE</scope>
    <source>
        <tissue evidence="1">Shoot tissue taken approximately 20 cm above the soil surface</tissue>
    </source>
</reference>
<accession>A0A0A9CYS4</accession>
<organism evidence="1">
    <name type="scientific">Arundo donax</name>
    <name type="common">Giant reed</name>
    <name type="synonym">Donax arundinaceus</name>
    <dbReference type="NCBI Taxonomy" id="35708"/>
    <lineage>
        <taxon>Eukaryota</taxon>
        <taxon>Viridiplantae</taxon>
        <taxon>Streptophyta</taxon>
        <taxon>Embryophyta</taxon>
        <taxon>Tracheophyta</taxon>
        <taxon>Spermatophyta</taxon>
        <taxon>Magnoliopsida</taxon>
        <taxon>Liliopsida</taxon>
        <taxon>Poales</taxon>
        <taxon>Poaceae</taxon>
        <taxon>PACMAD clade</taxon>
        <taxon>Arundinoideae</taxon>
        <taxon>Arundineae</taxon>
        <taxon>Arundo</taxon>
    </lineage>
</organism>
<reference evidence="1" key="2">
    <citation type="journal article" date="2015" name="Data Brief">
        <title>Shoot transcriptome of the giant reed, Arundo donax.</title>
        <authorList>
            <person name="Barrero R.A."/>
            <person name="Guerrero F.D."/>
            <person name="Moolhuijzen P."/>
            <person name="Goolsby J.A."/>
            <person name="Tidwell J."/>
            <person name="Bellgard S.E."/>
            <person name="Bellgard M.I."/>
        </authorList>
    </citation>
    <scope>NUCLEOTIDE SEQUENCE</scope>
    <source>
        <tissue evidence="1">Shoot tissue taken approximately 20 cm above the soil surface</tissue>
    </source>
</reference>
<evidence type="ECO:0000313" key="1">
    <source>
        <dbReference type="EMBL" id="JAD81504.1"/>
    </source>
</evidence>
<protein>
    <submittedName>
        <fullName evidence="1">Uncharacterized protein</fullName>
    </submittedName>
</protein>
<dbReference type="AlphaFoldDB" id="A0A0A9CYS4"/>
<sequence>MKIECFSFGSWICNSSSNTRTCGVGLKPLV</sequence>